<evidence type="ECO:0000313" key="1">
    <source>
        <dbReference type="EMBL" id="OWT43305.1"/>
    </source>
</evidence>
<dbReference type="Proteomes" id="UP000078397">
    <property type="component" value="Unassembled WGS sequence"/>
</dbReference>
<evidence type="ECO:0000313" key="2">
    <source>
        <dbReference type="Proteomes" id="UP000078397"/>
    </source>
</evidence>
<reference evidence="1 2" key="1">
    <citation type="journal article" date="2016" name="PLoS Pathog.">
        <title>Biosynthesis of antibiotic leucinostatins in bio-control fungus Purpureocillium lilacinum and their inhibition on phytophthora revealed by genome mining.</title>
        <authorList>
            <person name="Wang G."/>
            <person name="Liu Z."/>
            <person name="Lin R."/>
            <person name="Li E."/>
            <person name="Mao Z."/>
            <person name="Ling J."/>
            <person name="Yang Y."/>
            <person name="Yin W.B."/>
            <person name="Xie B."/>
        </authorList>
    </citation>
    <scope>NUCLEOTIDE SEQUENCE [LARGE SCALE GENOMIC DNA]</scope>
    <source>
        <strain evidence="1">170</strain>
    </source>
</reference>
<sequence length="162" mass="18330">MLRSQRQQRRQNSQLCGCPAQSWLKGGYLVCQPLGFGFLRSLQPPKKWATTREGAPCRRREVLSFVSVFNSAVTRFGPEKWHSNCLLTQANLVRNLACLIDDDGGAEIPLSVFKNQPRMRNQALCFERISILRKCEPLWSVLSFQSAASGSFRHCQKLGEEG</sequence>
<dbReference type="KEGG" id="pchm:VFPPC_17532"/>
<dbReference type="RefSeq" id="XP_022285741.1">
    <property type="nucleotide sequence ID" value="XM_022429232.1"/>
</dbReference>
<organism evidence="1 2">
    <name type="scientific">Pochonia chlamydosporia 170</name>
    <dbReference type="NCBI Taxonomy" id="1380566"/>
    <lineage>
        <taxon>Eukaryota</taxon>
        <taxon>Fungi</taxon>
        <taxon>Dikarya</taxon>
        <taxon>Ascomycota</taxon>
        <taxon>Pezizomycotina</taxon>
        <taxon>Sordariomycetes</taxon>
        <taxon>Hypocreomycetidae</taxon>
        <taxon>Hypocreales</taxon>
        <taxon>Clavicipitaceae</taxon>
        <taxon>Pochonia</taxon>
    </lineage>
</organism>
<protein>
    <submittedName>
        <fullName evidence="1">Uncharacterized protein</fullName>
    </submittedName>
</protein>
<proteinExistence type="predicted"/>
<keyword evidence="2" id="KW-1185">Reference proteome</keyword>
<dbReference type="EMBL" id="LSBJ02000002">
    <property type="protein sequence ID" value="OWT43305.1"/>
    <property type="molecule type" value="Genomic_DNA"/>
</dbReference>
<dbReference type="AlphaFoldDB" id="A0A219ASZ3"/>
<accession>A0A219ASZ3</accession>
<dbReference type="GeneID" id="33936484"/>
<name>A0A219ASZ3_METCM</name>
<comment type="caution">
    <text evidence="1">The sequence shown here is derived from an EMBL/GenBank/DDBJ whole genome shotgun (WGS) entry which is preliminary data.</text>
</comment>
<gene>
    <name evidence="1" type="ORF">VFPPC_17532</name>
</gene>